<dbReference type="KEGG" id="ksn:43589066"/>
<evidence type="ECO:0000313" key="3">
    <source>
        <dbReference type="EMBL" id="WWD21674.1"/>
    </source>
</evidence>
<dbReference type="GO" id="GO:0005737">
    <property type="term" value="C:cytoplasm"/>
    <property type="evidence" value="ECO:0007669"/>
    <property type="project" value="TreeGrafter"/>
</dbReference>
<feature type="region of interest" description="Disordered" evidence="1">
    <location>
        <begin position="245"/>
        <end position="289"/>
    </location>
</feature>
<dbReference type="GeneID" id="43589066"/>
<dbReference type="OrthoDB" id="783096at2759"/>
<keyword evidence="2" id="KW-1133">Transmembrane helix</keyword>
<dbReference type="Gene3D" id="3.60.21.10">
    <property type="match status" value="1"/>
</dbReference>
<keyword evidence="4" id="KW-1185">Reference proteome</keyword>
<dbReference type="InterPro" id="IPR004843">
    <property type="entry name" value="Calcineurin-like_PHP"/>
</dbReference>
<evidence type="ECO:0000256" key="2">
    <source>
        <dbReference type="SAM" id="Phobius"/>
    </source>
</evidence>
<sequence>MPRLAPEYQYTNYKPRRFAYLRSFLPILSLILIFSFSLVSYSLLSHFRSPAAKQQIGWQAWDVVEVQNKVSTGVGVDVDLGEAGGGNSTEGEGDYVPSIPLDNWDPLALHTTGLTEIAVKPCYFPPYLFPSYCAPETTPELDKAKGKWVIVEKDLNLKTGLWYLNVYYRRTRRLDADLITDIRVVSEPPPDELKAELEGWVKAEGDLHNGVWPKLDEVRLWYKTRKQTWAWDDWKKRGITSNSISKDQKRADDINMRPSETDSVEEGTSENGAVEEVVSEPETEGETDWGYESDDIITEIDVVYGDDDPFYGFERIKGGKVTEAKAKKWESVDVAFRKGTPVAPKAKVPTFHNDGTFKVMQIADLHYSVGDGECRDTDKSPCIGDRDTATWLAEALDLEKPDLVVFSGDQLNGQMTSYDSRSVLAKFAKPVIDRQIPWCAVFGNHDGEIAEDTDVQMRMMQNMPYSLARAGPKAVDGVGNYYIKLHSSDASNVHLFTLYFLDSHAYQKKTLPWANADYDYIKTSQIDWYRNVSTSIKPIERPFQPDGVDDLGHIWSTRSRSRSSRLRPRAEKTLAKPNAMMWFHIPLPEAYNDADTAGFDGEVLDVGSQLDGEGSSKHNSGFFYNGIKAAFETEDTNNENGWYSTANKAEVKVLSHGHCHNTDRCRRTDGIWMCFDGGSSFSGYGQLGFDRRVRIYKLSDYGEKIETYKRLSGGEVIDNQVLVGGDAPEGWGEDQVR</sequence>
<dbReference type="GO" id="GO:0004721">
    <property type="term" value="F:phosphoprotein phosphatase activity"/>
    <property type="evidence" value="ECO:0007669"/>
    <property type="project" value="TreeGrafter"/>
</dbReference>
<name>A0A5M6BY73_9TREE</name>
<evidence type="ECO:0000256" key="1">
    <source>
        <dbReference type="SAM" id="MobiDB-lite"/>
    </source>
</evidence>
<dbReference type="InterPro" id="IPR029052">
    <property type="entry name" value="Metallo-depent_PP-like"/>
</dbReference>
<reference evidence="3" key="2">
    <citation type="submission" date="2024-01" db="EMBL/GenBank/DDBJ databases">
        <title>Comparative genomics of Cryptococcus and Kwoniella reveals pathogenesis evolution and contrasting modes of karyotype evolution via chromosome fusion or intercentromeric recombination.</title>
        <authorList>
            <person name="Coelho M.A."/>
            <person name="David-Palma M."/>
            <person name="Shea T."/>
            <person name="Bowers K."/>
            <person name="McGinley-Smith S."/>
            <person name="Mohammad A.W."/>
            <person name="Gnirke A."/>
            <person name="Yurkov A.M."/>
            <person name="Nowrousian M."/>
            <person name="Sun S."/>
            <person name="Cuomo C.A."/>
            <person name="Heitman J."/>
        </authorList>
    </citation>
    <scope>NUCLEOTIDE SEQUENCE</scope>
    <source>
        <strain evidence="3">CBS 12478</strain>
    </source>
</reference>
<gene>
    <name evidence="3" type="ORF">CI109_106160</name>
</gene>
<dbReference type="PANTHER" id="PTHR32440:SF0">
    <property type="entry name" value="PHOSPHATASE DCR2-RELATED"/>
    <property type="match status" value="1"/>
</dbReference>
<dbReference type="PANTHER" id="PTHR32440">
    <property type="entry name" value="PHOSPHATASE DCR2-RELATED-RELATED"/>
    <property type="match status" value="1"/>
</dbReference>
<dbReference type="Proteomes" id="UP000322225">
    <property type="component" value="Chromosome 11"/>
</dbReference>
<keyword evidence="2" id="KW-0812">Transmembrane</keyword>
<evidence type="ECO:0000313" key="4">
    <source>
        <dbReference type="Proteomes" id="UP000322225"/>
    </source>
</evidence>
<dbReference type="CDD" id="cd07383">
    <property type="entry name" value="MPP_Dcr2"/>
    <property type="match status" value="1"/>
</dbReference>
<dbReference type="Pfam" id="PF00149">
    <property type="entry name" value="Metallophos"/>
    <property type="match status" value="1"/>
</dbReference>
<feature type="transmembrane region" description="Helical" evidence="2">
    <location>
        <begin position="20"/>
        <end position="44"/>
    </location>
</feature>
<reference evidence="3" key="1">
    <citation type="submission" date="2017-08" db="EMBL/GenBank/DDBJ databases">
        <authorList>
            <person name="Cuomo C."/>
            <person name="Billmyre B."/>
            <person name="Heitman J."/>
        </authorList>
    </citation>
    <scope>NUCLEOTIDE SEQUENCE</scope>
    <source>
        <strain evidence="3">CBS 12478</strain>
    </source>
</reference>
<dbReference type="SUPFAM" id="SSF56300">
    <property type="entry name" value="Metallo-dependent phosphatases"/>
    <property type="match status" value="1"/>
</dbReference>
<organism evidence="3 4">
    <name type="scientific">Kwoniella shandongensis</name>
    <dbReference type="NCBI Taxonomy" id="1734106"/>
    <lineage>
        <taxon>Eukaryota</taxon>
        <taxon>Fungi</taxon>
        <taxon>Dikarya</taxon>
        <taxon>Basidiomycota</taxon>
        <taxon>Agaricomycotina</taxon>
        <taxon>Tremellomycetes</taxon>
        <taxon>Tremellales</taxon>
        <taxon>Cryptococcaceae</taxon>
        <taxon>Kwoniella</taxon>
    </lineage>
</organism>
<dbReference type="RefSeq" id="XP_031860725.1">
    <property type="nucleotide sequence ID" value="XM_032004926.1"/>
</dbReference>
<feature type="compositionally biased region" description="Acidic residues" evidence="1">
    <location>
        <begin position="277"/>
        <end position="289"/>
    </location>
</feature>
<accession>A0A5M6BY73</accession>
<dbReference type="AlphaFoldDB" id="A0A5M6BY73"/>
<proteinExistence type="predicted"/>
<protein>
    <submittedName>
        <fullName evidence="3">Uncharacterized protein</fullName>
    </submittedName>
</protein>
<feature type="compositionally biased region" description="Basic and acidic residues" evidence="1">
    <location>
        <begin position="246"/>
        <end position="255"/>
    </location>
</feature>
<dbReference type="EMBL" id="CP144061">
    <property type="protein sequence ID" value="WWD21674.1"/>
    <property type="molecule type" value="Genomic_DNA"/>
</dbReference>
<keyword evidence="2" id="KW-0472">Membrane</keyword>